<gene>
    <name evidence="1" type="ORF">CP500_015065</name>
</gene>
<dbReference type="OrthoDB" id="9813823at2"/>
<sequence>MSAKELLIQEMENIPEFILEEVWDFLLFLKIKYQKDQLENSILSESSLQQDWLRAEEDEAWQHL</sequence>
<reference evidence="1" key="1">
    <citation type="submission" date="2017-10" db="EMBL/GenBank/DDBJ databases">
        <title>Draft genome sequence of the planktic cyanobacteria Tychonema bourrellyi isolated from alpine lentic freshwater.</title>
        <authorList>
            <person name="Tett A."/>
            <person name="Armanini F."/>
            <person name="Asnicar F."/>
            <person name="Boscaini A."/>
            <person name="Pasolli E."/>
            <person name="Zolfo M."/>
            <person name="Donati C."/>
            <person name="Salmaso N."/>
            <person name="Segata N."/>
        </authorList>
    </citation>
    <scope>NUCLEOTIDE SEQUENCE</scope>
    <source>
        <strain evidence="1">FEM_GT703</strain>
    </source>
</reference>
<name>A0A2G4EYS4_9CYAN</name>
<dbReference type="RefSeq" id="WP_096832083.1">
    <property type="nucleotide sequence ID" value="NZ_NXIB02000087.1"/>
</dbReference>
<dbReference type="EMBL" id="NXIB02000087">
    <property type="protein sequence ID" value="PHX54640.1"/>
    <property type="molecule type" value="Genomic_DNA"/>
</dbReference>
<protein>
    <submittedName>
        <fullName evidence="1">DUF2281 domain-containing protein</fullName>
    </submittedName>
</protein>
<evidence type="ECO:0000313" key="1">
    <source>
        <dbReference type="EMBL" id="PHX54640.1"/>
    </source>
</evidence>
<proteinExistence type="predicted"/>
<keyword evidence="2" id="KW-1185">Reference proteome</keyword>
<accession>A0A2G4EYS4</accession>
<dbReference type="Proteomes" id="UP000226442">
    <property type="component" value="Unassembled WGS sequence"/>
</dbReference>
<dbReference type="AlphaFoldDB" id="A0A2G4EYS4"/>
<organism evidence="1 2">
    <name type="scientific">Tychonema bourrellyi FEM_GT703</name>
    <dbReference type="NCBI Taxonomy" id="2040638"/>
    <lineage>
        <taxon>Bacteria</taxon>
        <taxon>Bacillati</taxon>
        <taxon>Cyanobacteriota</taxon>
        <taxon>Cyanophyceae</taxon>
        <taxon>Oscillatoriophycideae</taxon>
        <taxon>Oscillatoriales</taxon>
        <taxon>Microcoleaceae</taxon>
        <taxon>Tychonema</taxon>
    </lineage>
</organism>
<evidence type="ECO:0000313" key="2">
    <source>
        <dbReference type="Proteomes" id="UP000226442"/>
    </source>
</evidence>
<comment type="caution">
    <text evidence="1">The sequence shown here is derived from an EMBL/GenBank/DDBJ whole genome shotgun (WGS) entry which is preliminary data.</text>
</comment>